<proteinExistence type="predicted"/>
<dbReference type="RefSeq" id="WP_310010682.1">
    <property type="nucleotide sequence ID" value="NZ_JAVDQT010000001.1"/>
</dbReference>
<dbReference type="EMBL" id="JAVDQT010000001">
    <property type="protein sequence ID" value="MDR6431481.1"/>
    <property type="molecule type" value="Genomic_DNA"/>
</dbReference>
<accession>A0ABU1M6W8</accession>
<sequence>MNVTMKLTFDGLIRALRFQQTAMREDISLGRLGARHEREKSSGDQNEEWRGSIAESTL</sequence>
<comment type="caution">
    <text evidence="2">The sequence shown here is derived from an EMBL/GenBank/DDBJ whole genome shotgun (WGS) entry which is preliminary data.</text>
</comment>
<keyword evidence="3" id="KW-1185">Reference proteome</keyword>
<feature type="compositionally biased region" description="Basic and acidic residues" evidence="1">
    <location>
        <begin position="33"/>
        <end position="50"/>
    </location>
</feature>
<evidence type="ECO:0000256" key="1">
    <source>
        <dbReference type="SAM" id="MobiDB-lite"/>
    </source>
</evidence>
<dbReference type="Proteomes" id="UP001184614">
    <property type="component" value="Unassembled WGS sequence"/>
</dbReference>
<evidence type="ECO:0000313" key="2">
    <source>
        <dbReference type="EMBL" id="MDR6431481.1"/>
    </source>
</evidence>
<name>A0ABU1M6W8_9HYPH</name>
<protein>
    <submittedName>
        <fullName evidence="2">Uncharacterized protein</fullName>
    </submittedName>
</protein>
<feature type="region of interest" description="Disordered" evidence="1">
    <location>
        <begin position="33"/>
        <end position="58"/>
    </location>
</feature>
<evidence type="ECO:0000313" key="3">
    <source>
        <dbReference type="Proteomes" id="UP001184614"/>
    </source>
</evidence>
<reference evidence="2 3" key="1">
    <citation type="submission" date="2023-07" db="EMBL/GenBank/DDBJ databases">
        <title>Sorghum-associated microbial communities from plants grown in Nebraska, USA.</title>
        <authorList>
            <person name="Schachtman D."/>
        </authorList>
    </citation>
    <scope>NUCLEOTIDE SEQUENCE [LARGE SCALE GENOMIC DNA]</scope>
    <source>
        <strain evidence="2 3">DS1730</strain>
    </source>
</reference>
<gene>
    <name evidence="2" type="ORF">J2782_001186</name>
</gene>
<organism evidence="2 3">
    <name type="scientific">Brucella pseudogrignonensis</name>
    <dbReference type="NCBI Taxonomy" id="419475"/>
    <lineage>
        <taxon>Bacteria</taxon>
        <taxon>Pseudomonadati</taxon>
        <taxon>Pseudomonadota</taxon>
        <taxon>Alphaproteobacteria</taxon>
        <taxon>Hyphomicrobiales</taxon>
        <taxon>Brucellaceae</taxon>
        <taxon>Brucella/Ochrobactrum group</taxon>
        <taxon>Brucella</taxon>
    </lineage>
</organism>